<keyword evidence="3" id="KW-0444">Lipid biosynthesis</keyword>
<dbReference type="GO" id="GO:0046872">
    <property type="term" value="F:metal ion binding"/>
    <property type="evidence" value="ECO:0007669"/>
    <property type="project" value="UniProtKB-KW"/>
</dbReference>
<comment type="cofactor">
    <cofactor evidence="1">
        <name>Mg(2+)</name>
        <dbReference type="ChEBI" id="CHEBI:18420"/>
    </cofactor>
</comment>
<evidence type="ECO:0000256" key="5">
    <source>
        <dbReference type="ARBA" id="ARBA00022842"/>
    </source>
</evidence>
<name>A0A9D1LN25_9FIRM</name>
<dbReference type="InterPro" id="IPR017438">
    <property type="entry name" value="ATP-NAD_kinase_N"/>
</dbReference>
<reference evidence="10" key="1">
    <citation type="submission" date="2020-10" db="EMBL/GenBank/DDBJ databases">
        <authorList>
            <person name="Gilroy R."/>
        </authorList>
    </citation>
    <scope>NUCLEOTIDE SEQUENCE</scope>
    <source>
        <strain evidence="10">ChiGjej1B1-22543</strain>
    </source>
</reference>
<evidence type="ECO:0000259" key="9">
    <source>
        <dbReference type="PROSITE" id="PS50146"/>
    </source>
</evidence>
<dbReference type="InterPro" id="IPR001206">
    <property type="entry name" value="Diacylglycerol_kinase_cat_dom"/>
</dbReference>
<dbReference type="Pfam" id="PF00781">
    <property type="entry name" value="DAGK_cat"/>
    <property type="match status" value="1"/>
</dbReference>
<keyword evidence="10" id="KW-0808">Transferase</keyword>
<dbReference type="PROSITE" id="PS50146">
    <property type="entry name" value="DAGK"/>
    <property type="match status" value="1"/>
</dbReference>
<dbReference type="GO" id="GO:0008654">
    <property type="term" value="P:phospholipid biosynthetic process"/>
    <property type="evidence" value="ECO:0007669"/>
    <property type="project" value="UniProtKB-KW"/>
</dbReference>
<keyword evidence="6" id="KW-0443">Lipid metabolism</keyword>
<protein>
    <submittedName>
        <fullName evidence="10">YegS/Rv2252/BmrU family lipid kinase</fullName>
    </submittedName>
</protein>
<proteinExistence type="inferred from homology"/>
<sequence>MPKALFVLSGASGHRLSKRQLHMALLRLSSTFDSVDVFRIEEHDDWKRDLLRSAAGYDSVIVAGGDGTFNHAIDALAGLEKMPTIGFLNAGTLGDVGRSFGISRGLRSGLKAIQRGKTMKVDIVKINSSHFVYMAAIGAYSGIAYRAPKSLKRILGRFAYYDLALAESFRRELIKVRLTLPSGESIEAETPFLLLLNGKKVGGFSVNRRGSVNDGQFEVFITAKGAFNGLLNYFPKNRITPIKATDLTIESDFPGPWCIDGEIGPKGKVRVSILRGKMTIYCSDKALSGSFS</sequence>
<evidence type="ECO:0000256" key="3">
    <source>
        <dbReference type="ARBA" id="ARBA00022516"/>
    </source>
</evidence>
<dbReference type="PANTHER" id="PTHR12358">
    <property type="entry name" value="SPHINGOSINE KINASE"/>
    <property type="match status" value="1"/>
</dbReference>
<dbReference type="SUPFAM" id="SSF111331">
    <property type="entry name" value="NAD kinase/diacylglycerol kinase-like"/>
    <property type="match status" value="1"/>
</dbReference>
<dbReference type="Proteomes" id="UP000824070">
    <property type="component" value="Unassembled WGS sequence"/>
</dbReference>
<organism evidence="10 11">
    <name type="scientific">Candidatus Alloenteromonas pullicola</name>
    <dbReference type="NCBI Taxonomy" id="2840784"/>
    <lineage>
        <taxon>Bacteria</taxon>
        <taxon>Bacillati</taxon>
        <taxon>Bacillota</taxon>
        <taxon>Bacillota incertae sedis</taxon>
        <taxon>Candidatus Alloenteromonas</taxon>
    </lineage>
</organism>
<keyword evidence="7" id="KW-0594">Phospholipid biosynthesis</keyword>
<comment type="caution">
    <text evidence="10">The sequence shown here is derived from an EMBL/GenBank/DDBJ whole genome shotgun (WGS) entry which is preliminary data.</text>
</comment>
<accession>A0A9D1LN25</accession>
<dbReference type="GO" id="GO:0004143">
    <property type="term" value="F:ATP-dependent diacylglycerol kinase activity"/>
    <property type="evidence" value="ECO:0007669"/>
    <property type="project" value="TreeGrafter"/>
</dbReference>
<evidence type="ECO:0000256" key="8">
    <source>
        <dbReference type="ARBA" id="ARBA00023264"/>
    </source>
</evidence>
<dbReference type="AlphaFoldDB" id="A0A9D1LN25"/>
<gene>
    <name evidence="10" type="ORF">IAC52_01140</name>
</gene>
<dbReference type="GO" id="GO:0005524">
    <property type="term" value="F:ATP binding"/>
    <property type="evidence" value="ECO:0007669"/>
    <property type="project" value="InterPro"/>
</dbReference>
<dbReference type="EMBL" id="DVMV01000010">
    <property type="protein sequence ID" value="HIU44889.1"/>
    <property type="molecule type" value="Genomic_DNA"/>
</dbReference>
<dbReference type="InterPro" id="IPR050187">
    <property type="entry name" value="Lipid_Phosphate_FormReg"/>
</dbReference>
<evidence type="ECO:0000256" key="2">
    <source>
        <dbReference type="ARBA" id="ARBA00005983"/>
    </source>
</evidence>
<keyword evidence="5" id="KW-0460">Magnesium</keyword>
<dbReference type="Gene3D" id="2.60.200.40">
    <property type="match status" value="1"/>
</dbReference>
<keyword evidence="10" id="KW-0418">Kinase</keyword>
<evidence type="ECO:0000256" key="4">
    <source>
        <dbReference type="ARBA" id="ARBA00022723"/>
    </source>
</evidence>
<evidence type="ECO:0000256" key="1">
    <source>
        <dbReference type="ARBA" id="ARBA00001946"/>
    </source>
</evidence>
<evidence type="ECO:0000256" key="7">
    <source>
        <dbReference type="ARBA" id="ARBA00023209"/>
    </source>
</evidence>
<dbReference type="InterPro" id="IPR005218">
    <property type="entry name" value="Diacylglycerol/lipid_kinase"/>
</dbReference>
<evidence type="ECO:0000313" key="11">
    <source>
        <dbReference type="Proteomes" id="UP000824070"/>
    </source>
</evidence>
<comment type="similarity">
    <text evidence="2">Belongs to the diacylglycerol/lipid kinase family.</text>
</comment>
<feature type="domain" description="DAGKc" evidence="9">
    <location>
        <begin position="1"/>
        <end position="130"/>
    </location>
</feature>
<dbReference type="InterPro" id="IPR016064">
    <property type="entry name" value="NAD/diacylglycerol_kinase_sf"/>
</dbReference>
<keyword evidence="4" id="KW-0479">Metal-binding</keyword>
<keyword evidence="8" id="KW-1208">Phospholipid metabolism</keyword>
<dbReference type="NCBIfam" id="TIGR00147">
    <property type="entry name" value="YegS/Rv2252/BmrU family lipid kinase"/>
    <property type="match status" value="1"/>
</dbReference>
<dbReference type="Gene3D" id="3.40.50.10330">
    <property type="entry name" value="Probable inorganic polyphosphate/atp-NAD kinase, domain 1"/>
    <property type="match status" value="1"/>
</dbReference>
<dbReference type="PANTHER" id="PTHR12358:SF106">
    <property type="entry name" value="LIPID KINASE YEGS"/>
    <property type="match status" value="1"/>
</dbReference>
<reference evidence="10" key="2">
    <citation type="journal article" date="2021" name="PeerJ">
        <title>Extensive microbial diversity within the chicken gut microbiome revealed by metagenomics and culture.</title>
        <authorList>
            <person name="Gilroy R."/>
            <person name="Ravi A."/>
            <person name="Getino M."/>
            <person name="Pursley I."/>
            <person name="Horton D.L."/>
            <person name="Alikhan N.F."/>
            <person name="Baker D."/>
            <person name="Gharbi K."/>
            <person name="Hall N."/>
            <person name="Watson M."/>
            <person name="Adriaenssens E.M."/>
            <person name="Foster-Nyarko E."/>
            <person name="Jarju S."/>
            <person name="Secka A."/>
            <person name="Antonio M."/>
            <person name="Oren A."/>
            <person name="Chaudhuri R.R."/>
            <person name="La Ragione R."/>
            <person name="Hildebrand F."/>
            <person name="Pallen M.J."/>
        </authorList>
    </citation>
    <scope>NUCLEOTIDE SEQUENCE</scope>
    <source>
        <strain evidence="10">ChiGjej1B1-22543</strain>
    </source>
</reference>
<dbReference type="GO" id="GO:0005886">
    <property type="term" value="C:plasma membrane"/>
    <property type="evidence" value="ECO:0007669"/>
    <property type="project" value="TreeGrafter"/>
</dbReference>
<evidence type="ECO:0000313" key="10">
    <source>
        <dbReference type="EMBL" id="HIU44889.1"/>
    </source>
</evidence>
<evidence type="ECO:0000256" key="6">
    <source>
        <dbReference type="ARBA" id="ARBA00023098"/>
    </source>
</evidence>